<sequence>RSVGEFWLVPRSSRSQRIQRISAVVSARARYSASVLERAVRLCFLLRHEMRESPRKMQYPVVERRSVGSPPQSASE</sequence>
<reference evidence="1 2" key="1">
    <citation type="journal article" date="2023" name="Plants (Basel)">
        <title>Bridging the Gap: Combining Genomics and Transcriptomics Approaches to Understand Stylosanthes scabra, an Orphan Legume from the Brazilian Caatinga.</title>
        <authorList>
            <person name="Ferreira-Neto J.R.C."/>
            <person name="da Silva M.D."/>
            <person name="Binneck E."/>
            <person name="de Melo N.F."/>
            <person name="da Silva R.H."/>
            <person name="de Melo A.L.T.M."/>
            <person name="Pandolfi V."/>
            <person name="Bustamante F.O."/>
            <person name="Brasileiro-Vidal A.C."/>
            <person name="Benko-Iseppon A.M."/>
        </authorList>
    </citation>
    <scope>NUCLEOTIDE SEQUENCE [LARGE SCALE GENOMIC DNA]</scope>
    <source>
        <tissue evidence="1">Leaves</tissue>
    </source>
</reference>
<organism evidence="1 2">
    <name type="scientific">Stylosanthes scabra</name>
    <dbReference type="NCBI Taxonomy" id="79078"/>
    <lineage>
        <taxon>Eukaryota</taxon>
        <taxon>Viridiplantae</taxon>
        <taxon>Streptophyta</taxon>
        <taxon>Embryophyta</taxon>
        <taxon>Tracheophyta</taxon>
        <taxon>Spermatophyta</taxon>
        <taxon>Magnoliopsida</taxon>
        <taxon>eudicotyledons</taxon>
        <taxon>Gunneridae</taxon>
        <taxon>Pentapetalae</taxon>
        <taxon>rosids</taxon>
        <taxon>fabids</taxon>
        <taxon>Fabales</taxon>
        <taxon>Fabaceae</taxon>
        <taxon>Papilionoideae</taxon>
        <taxon>50 kb inversion clade</taxon>
        <taxon>dalbergioids sensu lato</taxon>
        <taxon>Dalbergieae</taxon>
        <taxon>Pterocarpus clade</taxon>
        <taxon>Stylosanthes</taxon>
    </lineage>
</organism>
<proteinExistence type="predicted"/>
<name>A0ABU6T1D7_9FABA</name>
<keyword evidence="2" id="KW-1185">Reference proteome</keyword>
<evidence type="ECO:0000313" key="1">
    <source>
        <dbReference type="EMBL" id="MED6142516.1"/>
    </source>
</evidence>
<accession>A0ABU6T1D7</accession>
<protein>
    <submittedName>
        <fullName evidence="1">Uncharacterized protein</fullName>
    </submittedName>
</protein>
<comment type="caution">
    <text evidence="1">The sequence shown here is derived from an EMBL/GenBank/DDBJ whole genome shotgun (WGS) entry which is preliminary data.</text>
</comment>
<feature type="non-terminal residue" evidence="1">
    <location>
        <position position="1"/>
    </location>
</feature>
<gene>
    <name evidence="1" type="ORF">PIB30_114569</name>
</gene>
<evidence type="ECO:0000313" key="2">
    <source>
        <dbReference type="Proteomes" id="UP001341840"/>
    </source>
</evidence>
<dbReference type="Proteomes" id="UP001341840">
    <property type="component" value="Unassembled WGS sequence"/>
</dbReference>
<dbReference type="EMBL" id="JASCZI010071030">
    <property type="protein sequence ID" value="MED6142516.1"/>
    <property type="molecule type" value="Genomic_DNA"/>
</dbReference>